<evidence type="ECO:0000259" key="5">
    <source>
        <dbReference type="Pfam" id="PF00171"/>
    </source>
</evidence>
<evidence type="ECO:0000256" key="2">
    <source>
        <dbReference type="ARBA" id="ARBA00023002"/>
    </source>
</evidence>
<keyword evidence="2 4" id="KW-0560">Oxidoreductase</keyword>
<reference evidence="6 7" key="1">
    <citation type="submission" date="2019-12" db="EMBL/GenBank/DDBJ databases">
        <title>WGS of CPCC 203550 I12A-02606.</title>
        <authorList>
            <person name="Jiang Z."/>
        </authorList>
    </citation>
    <scope>NUCLEOTIDE SEQUENCE [LARGE SCALE GENOMIC DNA]</scope>
    <source>
        <strain evidence="6 7">I12A-02606</strain>
    </source>
</reference>
<evidence type="ECO:0000313" key="7">
    <source>
        <dbReference type="Proteomes" id="UP000471126"/>
    </source>
</evidence>
<dbReference type="Pfam" id="PF00171">
    <property type="entry name" value="Aldedh"/>
    <property type="match status" value="1"/>
</dbReference>
<dbReference type="AlphaFoldDB" id="A0A6P0GEK5"/>
<dbReference type="InterPro" id="IPR016162">
    <property type="entry name" value="Ald_DH_N"/>
</dbReference>
<dbReference type="PANTHER" id="PTHR42804">
    <property type="entry name" value="ALDEHYDE DEHYDROGENASE"/>
    <property type="match status" value="1"/>
</dbReference>
<protein>
    <submittedName>
        <fullName evidence="6">Aldehyde dehydrogenase family protein</fullName>
    </submittedName>
</protein>
<comment type="caution">
    <text evidence="6">The sequence shown here is derived from an EMBL/GenBank/DDBJ whole genome shotgun (WGS) entry which is preliminary data.</text>
</comment>
<dbReference type="RefSeq" id="WP_163475830.1">
    <property type="nucleotide sequence ID" value="NZ_JAAGWE010000011.1"/>
</dbReference>
<evidence type="ECO:0000313" key="6">
    <source>
        <dbReference type="EMBL" id="NEM05681.1"/>
    </source>
</evidence>
<feature type="active site" evidence="3">
    <location>
        <position position="264"/>
    </location>
</feature>
<dbReference type="GO" id="GO:0016620">
    <property type="term" value="F:oxidoreductase activity, acting on the aldehyde or oxo group of donors, NAD or NADP as acceptor"/>
    <property type="evidence" value="ECO:0007669"/>
    <property type="project" value="InterPro"/>
</dbReference>
<dbReference type="EMBL" id="JAAGWE010000011">
    <property type="protein sequence ID" value="NEM05681.1"/>
    <property type="molecule type" value="Genomic_DNA"/>
</dbReference>
<evidence type="ECO:0000256" key="1">
    <source>
        <dbReference type="ARBA" id="ARBA00009986"/>
    </source>
</evidence>
<proteinExistence type="inferred from homology"/>
<accession>A0A6P0GEK5</accession>
<evidence type="ECO:0000256" key="3">
    <source>
        <dbReference type="PROSITE-ProRule" id="PRU10007"/>
    </source>
</evidence>
<comment type="similarity">
    <text evidence="1 4">Belongs to the aldehyde dehydrogenase family.</text>
</comment>
<dbReference type="FunFam" id="3.40.605.10:FF:000007">
    <property type="entry name" value="NAD/NADP-dependent betaine aldehyde dehydrogenase"/>
    <property type="match status" value="1"/>
</dbReference>
<dbReference type="InterPro" id="IPR016161">
    <property type="entry name" value="Ald_DH/histidinol_DH"/>
</dbReference>
<dbReference type="Gene3D" id="3.40.605.10">
    <property type="entry name" value="Aldehyde Dehydrogenase, Chain A, domain 1"/>
    <property type="match status" value="1"/>
</dbReference>
<gene>
    <name evidence="6" type="ORF">GCU54_06555</name>
</gene>
<dbReference type="Proteomes" id="UP000471126">
    <property type="component" value="Unassembled WGS sequence"/>
</dbReference>
<evidence type="ECO:0000256" key="4">
    <source>
        <dbReference type="RuleBase" id="RU003345"/>
    </source>
</evidence>
<dbReference type="Gene3D" id="3.40.309.10">
    <property type="entry name" value="Aldehyde Dehydrogenase, Chain A, domain 2"/>
    <property type="match status" value="1"/>
</dbReference>
<dbReference type="PROSITE" id="PS00687">
    <property type="entry name" value="ALDEHYDE_DEHYDR_GLU"/>
    <property type="match status" value="1"/>
</dbReference>
<sequence>MTTTDTDTDLRTWVPTTRELLIGGRLVAGEGPQIEAVNPATEQVTATVPTATIDQVDDAVDAARRAFPAWAEASPQERSAAISRLADVFEANVERLTASIVNEVGTPAAFAEVMQVRLGIAHLRWQAEAALVDRTVQLGPWHDPVLSYSEVAYRPAGVVACITGYNYPINLAVFKFGAALAAGCTTVLLPSPRTPLTTLWMGELFEEAGIPAGVINVLVGDGPSVGQHLTTHPGVDRVSFTGSDAVGARIMEQAARGLKGVTLELGGKSPNILLPGIDVAALARDIHLRWARNGGQGCAALARMLVHESLVDDFLTASREAFTALKVGDPWDRTTNIGPMIREDHRARVQSFIDGGLADGGEIVLSLDTPVPDRGYFVNPVVFAGLPHDNRLVQTEVFGPVGVVVPFSTEEEAIALANDTAYGLAANVYTPDVEHGRALAAKLRSGTVWVNGGGNMRPDAPFGGFGLSGVGREIGEWGIREYLEPQHVQWRP</sequence>
<feature type="domain" description="Aldehyde dehydrogenase" evidence="5">
    <location>
        <begin position="29"/>
        <end position="488"/>
    </location>
</feature>
<dbReference type="InterPro" id="IPR015590">
    <property type="entry name" value="Aldehyde_DH_dom"/>
</dbReference>
<dbReference type="PANTHER" id="PTHR42804:SF1">
    <property type="entry name" value="ALDEHYDE DEHYDROGENASE-RELATED"/>
    <property type="match status" value="1"/>
</dbReference>
<name>A0A6P0GEK5_9ACTN</name>
<dbReference type="InterPro" id="IPR029510">
    <property type="entry name" value="Ald_DH_CS_GLU"/>
</dbReference>
<organism evidence="6 7">
    <name type="scientific">Geodermatophilus normandii</name>
    <dbReference type="NCBI Taxonomy" id="1137989"/>
    <lineage>
        <taxon>Bacteria</taxon>
        <taxon>Bacillati</taxon>
        <taxon>Actinomycetota</taxon>
        <taxon>Actinomycetes</taxon>
        <taxon>Geodermatophilales</taxon>
        <taxon>Geodermatophilaceae</taxon>
        <taxon>Geodermatophilus</taxon>
    </lineage>
</organism>
<dbReference type="SUPFAM" id="SSF53720">
    <property type="entry name" value="ALDH-like"/>
    <property type="match status" value="1"/>
</dbReference>
<dbReference type="InterPro" id="IPR016163">
    <property type="entry name" value="Ald_DH_C"/>
</dbReference>